<name>A0AAP2CRI8_9RHOB</name>
<dbReference type="Proteomes" id="UP001315686">
    <property type="component" value="Unassembled WGS sequence"/>
</dbReference>
<evidence type="ECO:0000256" key="2">
    <source>
        <dbReference type="SAM" id="SignalP"/>
    </source>
</evidence>
<proteinExistence type="predicted"/>
<evidence type="ECO:0000313" key="3">
    <source>
        <dbReference type="EMBL" id="MBT0958620.1"/>
    </source>
</evidence>
<feature type="chain" id="PRO_5043026732" description="Lipoprotein" evidence="2">
    <location>
        <begin position="23"/>
        <end position="53"/>
    </location>
</feature>
<feature type="region of interest" description="Disordered" evidence="1">
    <location>
        <begin position="24"/>
        <end position="53"/>
    </location>
</feature>
<evidence type="ECO:0000256" key="1">
    <source>
        <dbReference type="SAM" id="MobiDB-lite"/>
    </source>
</evidence>
<protein>
    <recommendedName>
        <fullName evidence="5">Lipoprotein</fullName>
    </recommendedName>
</protein>
<accession>A0AAP2CRI8</accession>
<evidence type="ECO:0000313" key="4">
    <source>
        <dbReference type="Proteomes" id="UP001315686"/>
    </source>
</evidence>
<dbReference type="AlphaFoldDB" id="A0AAP2CRI8"/>
<reference evidence="3 4" key="1">
    <citation type="journal article" date="2021" name="Arch. Microbiol.">
        <title>Harenicola maris gen. nov., sp. nov. isolated from the Sea of Japan shallow sediments.</title>
        <authorList>
            <person name="Romanenko L.A."/>
            <person name="Kurilenko V.V."/>
            <person name="Chernysheva N.Y."/>
            <person name="Tekutyeva L.A."/>
            <person name="Velansky P.V."/>
            <person name="Svetashev V.I."/>
            <person name="Isaeva M.P."/>
        </authorList>
    </citation>
    <scope>NUCLEOTIDE SEQUENCE [LARGE SCALE GENOMIC DNA]</scope>
    <source>
        <strain evidence="3 4">KMM 3653</strain>
    </source>
</reference>
<keyword evidence="2" id="KW-0732">Signal</keyword>
<gene>
    <name evidence="3" type="ORF">IV417_14615</name>
</gene>
<evidence type="ECO:0008006" key="5">
    <source>
        <dbReference type="Google" id="ProtNLM"/>
    </source>
</evidence>
<keyword evidence="4" id="KW-1185">Reference proteome</keyword>
<sequence>MSIKKLALPLFMAALLAGCLQSAPEPEPEPVLDENGVEVLPTDEVIGEDDLNA</sequence>
<feature type="compositionally biased region" description="Acidic residues" evidence="1">
    <location>
        <begin position="26"/>
        <end position="36"/>
    </location>
</feature>
<dbReference type="RefSeq" id="WP_327794845.1">
    <property type="nucleotide sequence ID" value="NZ_JADQAZ010000003.1"/>
</dbReference>
<organism evidence="3 4">
    <name type="scientific">Harenicola maris</name>
    <dbReference type="NCBI Taxonomy" id="2841044"/>
    <lineage>
        <taxon>Bacteria</taxon>
        <taxon>Pseudomonadati</taxon>
        <taxon>Pseudomonadota</taxon>
        <taxon>Alphaproteobacteria</taxon>
        <taxon>Rhodobacterales</taxon>
        <taxon>Paracoccaceae</taxon>
        <taxon>Harenicola</taxon>
    </lineage>
</organism>
<feature type="signal peptide" evidence="2">
    <location>
        <begin position="1"/>
        <end position="22"/>
    </location>
</feature>
<dbReference type="PROSITE" id="PS51257">
    <property type="entry name" value="PROKAR_LIPOPROTEIN"/>
    <property type="match status" value="1"/>
</dbReference>
<comment type="caution">
    <text evidence="3">The sequence shown here is derived from an EMBL/GenBank/DDBJ whole genome shotgun (WGS) entry which is preliminary data.</text>
</comment>
<dbReference type="EMBL" id="JADQAZ010000003">
    <property type="protein sequence ID" value="MBT0958620.1"/>
    <property type="molecule type" value="Genomic_DNA"/>
</dbReference>